<dbReference type="AlphaFoldDB" id="A0A1H2JXI3"/>
<organism evidence="2 3">
    <name type="scientific">Gordonia westfalica</name>
    <dbReference type="NCBI Taxonomy" id="158898"/>
    <lineage>
        <taxon>Bacteria</taxon>
        <taxon>Bacillati</taxon>
        <taxon>Actinomycetota</taxon>
        <taxon>Actinomycetes</taxon>
        <taxon>Mycobacteriales</taxon>
        <taxon>Gordoniaceae</taxon>
        <taxon>Gordonia</taxon>
    </lineage>
</organism>
<feature type="region of interest" description="Disordered" evidence="1">
    <location>
        <begin position="231"/>
        <end position="253"/>
    </location>
</feature>
<name>A0A1H2JXI3_9ACTN</name>
<dbReference type="Proteomes" id="UP000183180">
    <property type="component" value="Unassembled WGS sequence"/>
</dbReference>
<accession>A0A1H2JXI3</accession>
<gene>
    <name evidence="2" type="ORF">SAMN04488548_1342612</name>
</gene>
<sequence>MNTTKTASEVVKTGMLRATAREAGTEYTVIAASPRRERDLWDRYLAGAAASYERHGCAAALDYDEVSSGAGTALFFAVLDETDQVRGGLRVQPRFNAAAQSHALVEWAGQPGQVQLVNAIEERLAGGIVEVKTAWVDERSPIARSVAGQLSRLGLVIMEMSGTDHMMATAADHVLRRWQSGGGRVDESVPPTPFPDERYRTRLMWWDLVRLQEHTTEETWRRMRMEADILQSPGHAQSLPGRVSISSKSPGRW</sequence>
<evidence type="ECO:0000313" key="3">
    <source>
        <dbReference type="Proteomes" id="UP000183180"/>
    </source>
</evidence>
<protein>
    <recommendedName>
        <fullName evidence="4">N-acetyltransferase domain-containing protein</fullName>
    </recommendedName>
</protein>
<dbReference type="STRING" id="158898.SAMN04488548_1342612"/>
<feature type="compositionally biased region" description="Polar residues" evidence="1">
    <location>
        <begin position="244"/>
        <end position="253"/>
    </location>
</feature>
<dbReference type="EMBL" id="FNLM01000034">
    <property type="protein sequence ID" value="SDU61022.1"/>
    <property type="molecule type" value="Genomic_DNA"/>
</dbReference>
<evidence type="ECO:0000256" key="1">
    <source>
        <dbReference type="SAM" id="MobiDB-lite"/>
    </source>
</evidence>
<dbReference type="RefSeq" id="WP_084811825.1">
    <property type="nucleotide sequence ID" value="NZ_FNLM01000034.1"/>
</dbReference>
<evidence type="ECO:0000313" key="2">
    <source>
        <dbReference type="EMBL" id="SDU61022.1"/>
    </source>
</evidence>
<evidence type="ECO:0008006" key="4">
    <source>
        <dbReference type="Google" id="ProtNLM"/>
    </source>
</evidence>
<dbReference type="OrthoDB" id="5175138at2"/>
<reference evidence="2 3" key="1">
    <citation type="submission" date="2016-10" db="EMBL/GenBank/DDBJ databases">
        <authorList>
            <person name="de Groot N.N."/>
        </authorList>
    </citation>
    <scope>NUCLEOTIDE SEQUENCE [LARGE SCALE GENOMIC DNA]</scope>
    <source>
        <strain evidence="2 3">DSM 44215</strain>
    </source>
</reference>
<proteinExistence type="predicted"/>